<reference evidence="1 2" key="1">
    <citation type="submission" date="2022-01" db="EMBL/GenBank/DDBJ databases">
        <title>A high-quality chromosome-level genome assembly of rohu carp, Labeo rohita.</title>
        <authorList>
            <person name="Arick M.A. II"/>
            <person name="Hsu C.-Y."/>
            <person name="Magbanua Z."/>
            <person name="Pechanova O."/>
            <person name="Grover C."/>
            <person name="Miller E."/>
            <person name="Thrash A."/>
            <person name="Ezzel L."/>
            <person name="Alam S."/>
            <person name="Benzie J."/>
            <person name="Hamilton M."/>
            <person name="Karsi A."/>
            <person name="Lawrence M.L."/>
            <person name="Peterson D.G."/>
        </authorList>
    </citation>
    <scope>NUCLEOTIDE SEQUENCE [LARGE SCALE GENOMIC DNA]</scope>
    <source>
        <strain evidence="2">BAU-BD-2019</strain>
        <tissue evidence="1">Blood</tissue>
    </source>
</reference>
<proteinExistence type="predicted"/>
<name>A0ABQ8LC16_LABRO</name>
<dbReference type="EMBL" id="JACTAM010000532">
    <property type="protein sequence ID" value="KAI2647186.1"/>
    <property type="molecule type" value="Genomic_DNA"/>
</dbReference>
<dbReference type="InterPro" id="IPR012337">
    <property type="entry name" value="RNaseH-like_sf"/>
</dbReference>
<protein>
    <submittedName>
        <fullName evidence="1">E3 SUMO-protein ligase ZBED1</fullName>
    </submittedName>
</protein>
<keyword evidence="1" id="KW-0436">Ligase</keyword>
<comment type="caution">
    <text evidence="1">The sequence shown here is derived from an EMBL/GenBank/DDBJ whole genome shotgun (WGS) entry which is preliminary data.</text>
</comment>
<keyword evidence="2" id="KW-1185">Reference proteome</keyword>
<gene>
    <name evidence="1" type="ORF">H4Q32_027681</name>
</gene>
<dbReference type="GO" id="GO:0016874">
    <property type="term" value="F:ligase activity"/>
    <property type="evidence" value="ECO:0007669"/>
    <property type="project" value="UniProtKB-KW"/>
</dbReference>
<evidence type="ECO:0000313" key="2">
    <source>
        <dbReference type="Proteomes" id="UP000830375"/>
    </source>
</evidence>
<dbReference type="SUPFAM" id="SSF53098">
    <property type="entry name" value="Ribonuclease H-like"/>
    <property type="match status" value="1"/>
</dbReference>
<organism evidence="1 2">
    <name type="scientific">Labeo rohita</name>
    <name type="common">Indian major carp</name>
    <name type="synonym">Cyprinus rohita</name>
    <dbReference type="NCBI Taxonomy" id="84645"/>
    <lineage>
        <taxon>Eukaryota</taxon>
        <taxon>Metazoa</taxon>
        <taxon>Chordata</taxon>
        <taxon>Craniata</taxon>
        <taxon>Vertebrata</taxon>
        <taxon>Euteleostomi</taxon>
        <taxon>Actinopterygii</taxon>
        <taxon>Neopterygii</taxon>
        <taxon>Teleostei</taxon>
        <taxon>Ostariophysi</taxon>
        <taxon>Cypriniformes</taxon>
        <taxon>Cyprinidae</taxon>
        <taxon>Labeoninae</taxon>
        <taxon>Labeonini</taxon>
        <taxon>Labeo</taxon>
    </lineage>
</organism>
<accession>A0ABQ8LC16</accession>
<evidence type="ECO:0000313" key="1">
    <source>
        <dbReference type="EMBL" id="KAI2647186.1"/>
    </source>
</evidence>
<sequence>MLSPRIKTVSKELTFSLCFLSALTLSHAIVTLPSLFPAFSSKNPFRIKVLEYLHTCFKDTARRNPTADAVMEVRSYLEEPHIQRAEDPLIWWEGKALVYPRLVKRVFSKTGQIITERRNRISPSKLRHLIFLNANLH</sequence>
<dbReference type="Proteomes" id="UP000830375">
    <property type="component" value="Unassembled WGS sequence"/>
</dbReference>